<dbReference type="Proteomes" id="UP000696573">
    <property type="component" value="Unassembled WGS sequence"/>
</dbReference>
<evidence type="ECO:0008006" key="4">
    <source>
        <dbReference type="Google" id="ProtNLM"/>
    </source>
</evidence>
<dbReference type="Pfam" id="PF02458">
    <property type="entry name" value="Transferase"/>
    <property type="match status" value="1"/>
</dbReference>
<keyword evidence="1" id="KW-0808">Transferase</keyword>
<organism evidence="2 3">
    <name type="scientific">Clonostachys rhizophaga</name>
    <dbReference type="NCBI Taxonomy" id="160324"/>
    <lineage>
        <taxon>Eukaryota</taxon>
        <taxon>Fungi</taxon>
        <taxon>Dikarya</taxon>
        <taxon>Ascomycota</taxon>
        <taxon>Pezizomycotina</taxon>
        <taxon>Sordariomycetes</taxon>
        <taxon>Hypocreomycetidae</taxon>
        <taxon>Hypocreales</taxon>
        <taxon>Bionectriaceae</taxon>
        <taxon>Clonostachys</taxon>
    </lineage>
</organism>
<dbReference type="InterPro" id="IPR023213">
    <property type="entry name" value="CAT-like_dom_sf"/>
</dbReference>
<evidence type="ECO:0000313" key="3">
    <source>
        <dbReference type="Proteomes" id="UP000696573"/>
    </source>
</evidence>
<dbReference type="OrthoDB" id="1862401at2759"/>
<accession>A0A9N9YMZ4</accession>
<evidence type="ECO:0000256" key="1">
    <source>
        <dbReference type="ARBA" id="ARBA00022679"/>
    </source>
</evidence>
<dbReference type="EMBL" id="CABFNQ020000696">
    <property type="protein sequence ID" value="CAH0024416.1"/>
    <property type="molecule type" value="Genomic_DNA"/>
</dbReference>
<name>A0A9N9YMZ4_9HYPO</name>
<keyword evidence="3" id="KW-1185">Reference proteome</keyword>
<proteinExistence type="predicted"/>
<reference evidence="2" key="1">
    <citation type="submission" date="2021-10" db="EMBL/GenBank/DDBJ databases">
        <authorList>
            <person name="Piombo E."/>
        </authorList>
    </citation>
    <scope>NUCLEOTIDE SEQUENCE</scope>
</reference>
<comment type="caution">
    <text evidence="2">The sequence shown here is derived from an EMBL/GenBank/DDBJ whole genome shotgun (WGS) entry which is preliminary data.</text>
</comment>
<dbReference type="Gene3D" id="3.30.559.10">
    <property type="entry name" value="Chloramphenicol acetyltransferase-like domain"/>
    <property type="match status" value="2"/>
</dbReference>
<gene>
    <name evidence="2" type="ORF">CRHIZ90672A_00014932</name>
</gene>
<dbReference type="PANTHER" id="PTHR31896">
    <property type="entry name" value="FAMILY REGULATORY PROTEIN, PUTATIVE (AFU_ORTHOLOGUE AFUA_3G14730)-RELATED"/>
    <property type="match status" value="1"/>
</dbReference>
<protein>
    <recommendedName>
        <fullName evidence="4">Trichothecene 3-O-acetyltransferase</fullName>
    </recommendedName>
</protein>
<dbReference type="AlphaFoldDB" id="A0A9N9YMZ4"/>
<dbReference type="GO" id="GO:0016740">
    <property type="term" value="F:transferase activity"/>
    <property type="evidence" value="ECO:0007669"/>
    <property type="project" value="UniProtKB-KW"/>
</dbReference>
<sequence length="495" mass="54351">MSSSTLQQILLHPTGWKAGSDFEPKRYPLSLMGHVMPKIYVLVSEVFALPELADTQGNEAITKNLKAGLEFAISRFPILAGQLEMDTASGRMWVSTTAETKVHLHVKHMLGEEDFPSYKQSLILPQFPAALLKGHRLLPESVTAKQLHSPLGDNNEDGIAAAAFQLNFIRGGLIIAMAVHHSVSDGPGCDGFLSTWAENSVAALNRTPFIPNETPFSLHGTKLDTESTISPDQMKELQEALPVVRDAKGPMQPPPAGFKMPALVSHMWHFPKSKTESLKAKASSSGDANWISTYDAIMAILWSSITRAKIGLLQPDKSAKATLVHAVDTRKVWSPPLPERFLGVGATAARCEPLSVQELIGTENLHKVAATVRSSIKAVTPGHLERLLQWVEGHEDKRWLEISINSFLGLDLGASSWQGMKAYERHDFGFGLPKALRWPSPPFEGFVFLYPSRAGVEGAEEDEGIEVCVCLEESCHNRLMEDQVLLEYAQVRGLE</sequence>
<evidence type="ECO:0000313" key="2">
    <source>
        <dbReference type="EMBL" id="CAH0024416.1"/>
    </source>
</evidence>
<dbReference type="InterPro" id="IPR051283">
    <property type="entry name" value="Sec_Metabolite_Acyltrans"/>
</dbReference>
<dbReference type="PANTHER" id="PTHR31896:SF64">
    <property type="entry name" value="TRICHOTHECENE 3-O-ACETYLTRANSFERASE"/>
    <property type="match status" value="1"/>
</dbReference>